<dbReference type="Pfam" id="PF08275">
    <property type="entry name" value="DNAG_N"/>
    <property type="match status" value="1"/>
</dbReference>
<evidence type="ECO:0000313" key="11">
    <source>
        <dbReference type="EMBL" id="MBL4952117.1"/>
    </source>
</evidence>
<evidence type="ECO:0000256" key="4">
    <source>
        <dbReference type="ARBA" id="ARBA00022695"/>
    </source>
</evidence>
<dbReference type="PANTHER" id="PTHR30313">
    <property type="entry name" value="DNA PRIMASE"/>
    <property type="match status" value="1"/>
</dbReference>
<name>A0ABS1TLE2_9BACI</name>
<dbReference type="Gene3D" id="3.90.980.10">
    <property type="entry name" value="DNA primase, catalytic core, N-terminal domain"/>
    <property type="match status" value="1"/>
</dbReference>
<dbReference type="SUPFAM" id="SSF57783">
    <property type="entry name" value="Zinc beta-ribbon"/>
    <property type="match status" value="1"/>
</dbReference>
<comment type="caution">
    <text evidence="11">The sequence shown here is derived from an EMBL/GenBank/DDBJ whole genome shotgun (WGS) entry which is preliminary data.</text>
</comment>
<evidence type="ECO:0000259" key="10">
    <source>
        <dbReference type="PROSITE" id="PS50880"/>
    </source>
</evidence>
<keyword evidence="6" id="KW-0479">Metal-binding</keyword>
<sequence length="333" mass="38677">MRKPSVEELLLEQIVPEDFFEFMGWKLKRKGKDYRWRCPIHGGDGEYNYAYDPKTRNFHCYSRCGHIGNFVKAYQMAHQVSYEKALQDLAHWQGISLSGRRLRRPFAFTLEDKKVKEDLPASVKELPLVSAHEAKSLIPLLKHPRFSQASIERFQIKRCERGRYHHRIVFPIWDQEGRWVGNSGRWEGENFDKKGVPKYLYTAFPFEKSHVLYGYHLVLNSPFWILHEGVTDTIQAFEYGFGTVSVLGSSLSEEQIELIRKKPKPVIIGFDGDDAGRNAAKRAIQSLMDKHMPIDGIMVFPEGKDPGSVSKEEYVRIFTDRIHPIAFLRKFPS</sequence>
<evidence type="ECO:0000256" key="9">
    <source>
        <dbReference type="ARBA" id="ARBA00023163"/>
    </source>
</evidence>
<dbReference type="InterPro" id="IPR034151">
    <property type="entry name" value="TOPRIM_DnaG_bac"/>
</dbReference>
<accession>A0ABS1TLE2</accession>
<dbReference type="Gene3D" id="3.90.580.10">
    <property type="entry name" value="Zinc finger, CHC2-type domain"/>
    <property type="match status" value="1"/>
</dbReference>
<evidence type="ECO:0000256" key="7">
    <source>
        <dbReference type="ARBA" id="ARBA00022771"/>
    </source>
</evidence>
<evidence type="ECO:0000256" key="6">
    <source>
        <dbReference type="ARBA" id="ARBA00022723"/>
    </source>
</evidence>
<dbReference type="Gene3D" id="3.40.1360.10">
    <property type="match status" value="1"/>
</dbReference>
<keyword evidence="4" id="KW-0548">Nucleotidyltransferase</keyword>
<evidence type="ECO:0000256" key="8">
    <source>
        <dbReference type="ARBA" id="ARBA00022833"/>
    </source>
</evidence>
<keyword evidence="7" id="KW-0863">Zinc-finger</keyword>
<dbReference type="InterPro" id="IPR036977">
    <property type="entry name" value="DNA_primase_Znf_CHC2"/>
</dbReference>
<keyword evidence="5" id="KW-0235">DNA replication</keyword>
<evidence type="ECO:0000256" key="1">
    <source>
        <dbReference type="ARBA" id="ARBA00022478"/>
    </source>
</evidence>
<organism evidence="11 12">
    <name type="scientific">Neobacillus paridis</name>
    <dbReference type="NCBI Taxonomy" id="2803862"/>
    <lineage>
        <taxon>Bacteria</taxon>
        <taxon>Bacillati</taxon>
        <taxon>Bacillota</taxon>
        <taxon>Bacilli</taxon>
        <taxon>Bacillales</taxon>
        <taxon>Bacillaceae</taxon>
        <taxon>Neobacillus</taxon>
    </lineage>
</organism>
<dbReference type="CDD" id="cd03364">
    <property type="entry name" value="TOPRIM_DnaG_primases"/>
    <property type="match status" value="1"/>
</dbReference>
<dbReference type="InterPro" id="IPR002694">
    <property type="entry name" value="Znf_CHC2"/>
</dbReference>
<dbReference type="Pfam" id="PF13155">
    <property type="entry name" value="Toprim_2"/>
    <property type="match status" value="1"/>
</dbReference>
<gene>
    <name evidence="11" type="ORF">JK635_07820</name>
</gene>
<evidence type="ECO:0000256" key="5">
    <source>
        <dbReference type="ARBA" id="ARBA00022705"/>
    </source>
</evidence>
<dbReference type="InterPro" id="IPR006171">
    <property type="entry name" value="TOPRIM_dom"/>
</dbReference>
<evidence type="ECO:0000256" key="3">
    <source>
        <dbReference type="ARBA" id="ARBA00022679"/>
    </source>
</evidence>
<dbReference type="Proteomes" id="UP000623967">
    <property type="component" value="Unassembled WGS sequence"/>
</dbReference>
<keyword evidence="12" id="KW-1185">Reference proteome</keyword>
<keyword evidence="9" id="KW-0804">Transcription</keyword>
<dbReference type="InterPro" id="IPR013264">
    <property type="entry name" value="DNAG_N"/>
</dbReference>
<dbReference type="InterPro" id="IPR037068">
    <property type="entry name" value="DNA_primase_core_N_sf"/>
</dbReference>
<keyword evidence="3" id="KW-0808">Transferase</keyword>
<dbReference type="Pfam" id="PF01807">
    <property type="entry name" value="Zn_ribbon_DnaG"/>
    <property type="match status" value="1"/>
</dbReference>
<proteinExistence type="predicted"/>
<dbReference type="EMBL" id="JAESWB010000134">
    <property type="protein sequence ID" value="MBL4952117.1"/>
    <property type="molecule type" value="Genomic_DNA"/>
</dbReference>
<dbReference type="PANTHER" id="PTHR30313:SF2">
    <property type="entry name" value="DNA PRIMASE"/>
    <property type="match status" value="1"/>
</dbReference>
<keyword evidence="2" id="KW-0639">Primosome</keyword>
<dbReference type="SMART" id="SM00493">
    <property type="entry name" value="TOPRIM"/>
    <property type="match status" value="1"/>
</dbReference>
<evidence type="ECO:0000256" key="2">
    <source>
        <dbReference type="ARBA" id="ARBA00022515"/>
    </source>
</evidence>
<protein>
    <submittedName>
        <fullName evidence="11">Toprim domain-containing protein</fullName>
    </submittedName>
</protein>
<dbReference type="RefSeq" id="WP_202653396.1">
    <property type="nucleotide sequence ID" value="NZ_JAESWB010000134.1"/>
</dbReference>
<dbReference type="PROSITE" id="PS50880">
    <property type="entry name" value="TOPRIM"/>
    <property type="match status" value="1"/>
</dbReference>
<reference evidence="11 12" key="1">
    <citation type="submission" date="2021-01" db="EMBL/GenBank/DDBJ databases">
        <title>Genome public.</title>
        <authorList>
            <person name="Liu C."/>
            <person name="Sun Q."/>
        </authorList>
    </citation>
    <scope>NUCLEOTIDE SEQUENCE [LARGE SCALE GENOMIC DNA]</scope>
    <source>
        <strain evidence="11 12">YIM B02564</strain>
    </source>
</reference>
<dbReference type="SUPFAM" id="SSF56731">
    <property type="entry name" value="DNA primase core"/>
    <property type="match status" value="1"/>
</dbReference>
<evidence type="ECO:0000313" key="12">
    <source>
        <dbReference type="Proteomes" id="UP000623967"/>
    </source>
</evidence>
<dbReference type="InterPro" id="IPR050219">
    <property type="entry name" value="DnaG_primase"/>
</dbReference>
<feature type="domain" description="Toprim" evidence="10">
    <location>
        <begin position="222"/>
        <end position="304"/>
    </location>
</feature>
<keyword evidence="1" id="KW-0240">DNA-directed RNA polymerase</keyword>
<keyword evidence="8" id="KW-0862">Zinc</keyword>